<evidence type="ECO:0000256" key="1">
    <source>
        <dbReference type="ARBA" id="ARBA00022450"/>
    </source>
</evidence>
<dbReference type="Pfam" id="PF00698">
    <property type="entry name" value="Acyl_transf_1"/>
    <property type="match status" value="1"/>
</dbReference>
<feature type="active site" description="Proton donor; for dehydratase activity" evidence="7">
    <location>
        <position position="1238"/>
    </location>
</feature>
<dbReference type="CDD" id="cd05274">
    <property type="entry name" value="KR_FAS_SDR_x"/>
    <property type="match status" value="1"/>
</dbReference>
<dbReference type="InterPro" id="IPR049900">
    <property type="entry name" value="PKS_mFAS_DH"/>
</dbReference>
<dbReference type="Pfam" id="PF08659">
    <property type="entry name" value="KR"/>
    <property type="match status" value="1"/>
</dbReference>
<dbReference type="SUPFAM" id="SSF55048">
    <property type="entry name" value="Probable ACP-binding domain of malonyl-CoA ACP transacylase"/>
    <property type="match status" value="1"/>
</dbReference>
<dbReference type="Gene3D" id="3.10.129.110">
    <property type="entry name" value="Polyketide synthase dehydratase"/>
    <property type="match status" value="1"/>
</dbReference>
<dbReference type="InterPro" id="IPR050091">
    <property type="entry name" value="PKS_NRPS_Biosynth_Enz"/>
</dbReference>
<reference evidence="10" key="1">
    <citation type="submission" date="2016-05" db="EMBL/GenBank/DDBJ databases">
        <authorList>
            <person name="Lavstsen T."/>
            <person name="Jespersen J.S."/>
        </authorList>
    </citation>
    <scope>NUCLEOTIDE SEQUENCE</scope>
    <source>
        <strain evidence="10">NK17</strain>
    </source>
</reference>
<accession>A0A1P8NTK4</accession>
<evidence type="ECO:0000259" key="8">
    <source>
        <dbReference type="PROSITE" id="PS52004"/>
    </source>
</evidence>
<dbReference type="InterPro" id="IPR001227">
    <property type="entry name" value="Ac_transferase_dom_sf"/>
</dbReference>
<dbReference type="Gene3D" id="3.40.47.10">
    <property type="match status" value="1"/>
</dbReference>
<dbReference type="InterPro" id="IPR049552">
    <property type="entry name" value="PKS_DH_N"/>
</dbReference>
<dbReference type="GO" id="GO:0006633">
    <property type="term" value="P:fatty acid biosynthetic process"/>
    <property type="evidence" value="ECO:0007669"/>
    <property type="project" value="InterPro"/>
</dbReference>
<sequence length="2263" mass="247895">MEPEDDGIEPIAVVGIGCRFPGSATSPGGLWEMLANGESAWSEFPEDRMNMKAHYHPDSRRQGSTNVRGAHFLRQNIAVFDAPYFGISPDEAKAIDPQQRLLLEVALEALENAGLDRDGLKGSETGVFVGSFVKDYEQIALRDRDDQPQYSATGTASSILANRISYFLDIHGPSQTVDTGCSASLAAIHDACKSLLSRETDAVIAGGSGLILTPNTIFSMQALGLLGPDGKCFAFDERANGYGRGEGVGVVVLKRLKDAIRDNNCIRAVIRGTRANHDGKTAGLTQPNPKAQLQNIQKLYKRARLNPHETGYVECHGTGTQAGDVREVQGIYDSLCQGRATNEPLVVGSIKANVGHLEGAAGIAGLIKAILVVEKGIIPKQINYDKPNPAINFADKNIKVPTSNIEFPSHRQGLRRAGINSFGFGGSNYHIVIEDTRHYLSERSIHGQHNTSLTNNPQDPTMRKTEIFREPNVEGYAAFRRQLSPGIRHGYIPMQNTRLHLFIFSAHQKDSLQSNLIRLLEHIDKPECPNDSQFLENLAYTFGPCRTQLDWRISFTAASMDELKSQLATAAQGNIPPPVGRKASKVAFVFGGQGAQSHCMAHELMGFDIYAHSIAAASKFMQEKLGSDFSLIEELLAHEEYSRINSPEIAQPATTALQVALVDLLIKFCGVVPVSVVGHSSGEIAAAYACGYITRETAWELAYHRGKCAATLEQSTDDAEKPGRMMAVSLSEEAAGRFVDRVGRHRVAIACVNSPKSVTLSGDADAIMETKLLLDEDGIQTRLLNIHVGYHSHHMTRCADQYAKAIAHMQPESFHRTILPHPRNVSLDYLENHDEYKASGDFNRESTTMFSSALNRPVQWNELTPEYWVNNLKSPVQFFGAAQAMLQSDESTRPDIVVEIGPQSRLSSPLREIFEANKVLGRQPPLYYSMIHRDQDPAVTTFKTIGQLWTHHCPINREWATMPNVRPKRPSLVVDLPTYSWSHSITYWHESALSKDNRFADSGRRDLIGRLMTEDKTFAPSWRGFLRLNESPWIRQHQVQNTTIYPASGMIVMVVEAVKQISKRPTKGIKITDFKFVKPMLIPESTGELEYMLQMNIHHGYNGHPKNDGEQTKYNFSIYSVLQDREMEVHSHGTVSIYHWYDGGSMKALPEFENKKQLTPTSQEYQKTRQRCNEWVVPQHLYEALDVIGMNYGPLFQNVTSLDKNDTECTFDIQIPDTKTSMPANFEFPHTLHPATLDSIFQTAFSLRSEAMVPSHIGSIYITMGGDLPKTAGEEIVGFVKAVSQGAQKASVSIVASNDSWKNPQPAKFARISDPAIIVEDMELVALTSDSESGSEAGGFIPDHQNLCSEIKWEALDDADSSKVDTTIKPELIGSLFVLIPEDSDDRLARLAATLCQKFDCKSLTLSQIDKNQLGPVFCISLLEATKDHHFIWSWSEDEFTSFHKLISSTQGMLWLTQGATTDSMNPKSSLFQALARTIRSENPTKNLVTLDLDTETNLNAEQTLLTITSLATRCFYGPDRSESSETDYAEKNGKLMVPRLVPLASLNSLIMKSNTRPAEPAPESLVPHQSRPLKLIAREDGNLKSLYWVDDETAAQELDANSVAIKVVSAGLSVLDADSTVSRPRLDRLGTDVFGIIESVGAQVQNFTVGETVVGIARGSLRSQVRCDQSLVFPAGDEPLLVVLPTSLAVADYTLRSLAQLNDKKSILIHAGASSFRLEALKLASQIGAKVFVSVSGHTQRAFLMTQIGPHQAMILEENRDDLMACITSLTAGAGVNVIFDPTTSHADINMHCVANCGHIICIARNAMATGSLPPLDNKTFQTSFVNIDSLIENAPQRLGDGLKKQLNDGHCLHDCHLHDCSHLSRAFQEMMSDKHTGNIYCMPTKTEGKNLPVVARADQRLKHHVKANATYVIAGIGGLGRVIAELLASNGAKHIAVLSRSGAIRTSLSDAMTYLKNRGVNIKVYEADICDEQSLKNAVNDIKTTMPPVCGLFQCAAVLRDAPFEKMTYENWQTAIRPKTIGSWNLYKLFPASMDFMIFLSSASGIIGNRCQANYAAGNAFQDALAKTIAAKGNMRAVSLDLGPVLGAGMVAEDQQTLDLLKATGFLGIRLHHFLLMVERAIVGFAGVNEPLPPQVVAGADVPAEVVGSKAAGAGEGAAALIEPTATRLLLAEAKSREEGRRVIQDGLCAKIAAIMAIGAEEVDTGKSPADYGVDSFMRPVIRSWLLHECGAGISVLEIEGERSVAGLAALAAERSSLLVF</sequence>
<dbReference type="InterPro" id="IPR049551">
    <property type="entry name" value="PKS_DH_C"/>
</dbReference>
<keyword evidence="1" id="KW-0596">Phosphopantetheine</keyword>
<keyword evidence="4" id="KW-0677">Repeat</keyword>
<dbReference type="InterPro" id="IPR036291">
    <property type="entry name" value="NAD(P)-bd_dom_sf"/>
</dbReference>
<dbReference type="PANTHER" id="PTHR43775">
    <property type="entry name" value="FATTY ACID SYNTHASE"/>
    <property type="match status" value="1"/>
</dbReference>
<dbReference type="SMART" id="SM00823">
    <property type="entry name" value="PKS_PP"/>
    <property type="match status" value="1"/>
</dbReference>
<dbReference type="GO" id="GO:0044550">
    <property type="term" value="P:secondary metabolite biosynthetic process"/>
    <property type="evidence" value="ECO:0007669"/>
    <property type="project" value="TreeGrafter"/>
</dbReference>
<dbReference type="InterPro" id="IPR032821">
    <property type="entry name" value="PKS_assoc"/>
</dbReference>
<dbReference type="SMART" id="SM00822">
    <property type="entry name" value="PKS_KR"/>
    <property type="match status" value="1"/>
</dbReference>
<dbReference type="InterPro" id="IPR013968">
    <property type="entry name" value="PKS_KR"/>
</dbReference>
<dbReference type="InterPro" id="IPR042104">
    <property type="entry name" value="PKS_dehydratase_sf"/>
</dbReference>
<dbReference type="GO" id="GO:0016491">
    <property type="term" value="F:oxidoreductase activity"/>
    <property type="evidence" value="ECO:0007669"/>
    <property type="project" value="UniProtKB-KW"/>
</dbReference>
<dbReference type="InterPro" id="IPR016036">
    <property type="entry name" value="Malonyl_transacylase_ACP-bd"/>
</dbReference>
<dbReference type="InterPro" id="IPR020843">
    <property type="entry name" value="ER"/>
</dbReference>
<dbReference type="Pfam" id="PF02801">
    <property type="entry name" value="Ketoacyl-synt_C"/>
    <property type="match status" value="1"/>
</dbReference>
<dbReference type="CDD" id="cd00833">
    <property type="entry name" value="PKS"/>
    <property type="match status" value="1"/>
</dbReference>
<feature type="active site" description="Proton acceptor; for dehydratase activity" evidence="7">
    <location>
        <position position="1037"/>
    </location>
</feature>
<dbReference type="PANTHER" id="PTHR43775:SF29">
    <property type="entry name" value="ASPERFURANONE POLYKETIDE SYNTHASE AFOG-RELATED"/>
    <property type="match status" value="1"/>
</dbReference>
<name>A0A1P8NTK4_PESMI</name>
<dbReference type="SMART" id="SM00826">
    <property type="entry name" value="PKS_DH"/>
    <property type="match status" value="1"/>
</dbReference>
<dbReference type="Pfam" id="PF22336">
    <property type="entry name" value="RhiE-like_linker"/>
    <property type="match status" value="1"/>
</dbReference>
<dbReference type="InterPro" id="IPR016035">
    <property type="entry name" value="Acyl_Trfase/lysoPLipase"/>
</dbReference>
<feature type="domain" description="Ketosynthase family 3 (KS3)" evidence="8">
    <location>
        <begin position="8"/>
        <end position="435"/>
    </location>
</feature>
<dbReference type="Pfam" id="PF21089">
    <property type="entry name" value="PKS_DH_N"/>
    <property type="match status" value="1"/>
</dbReference>
<dbReference type="InterPro" id="IPR020806">
    <property type="entry name" value="PKS_PP-bd"/>
</dbReference>
<dbReference type="Gene3D" id="3.90.180.10">
    <property type="entry name" value="Medium-chain alcohol dehydrogenases, catalytic domain"/>
    <property type="match status" value="1"/>
</dbReference>
<dbReference type="InterPro" id="IPR014030">
    <property type="entry name" value="Ketoacyl_synth_N"/>
</dbReference>
<evidence type="ECO:0000259" key="9">
    <source>
        <dbReference type="PROSITE" id="PS52019"/>
    </source>
</evidence>
<dbReference type="SMART" id="SM00825">
    <property type="entry name" value="PKS_KS"/>
    <property type="match status" value="1"/>
</dbReference>
<evidence type="ECO:0000256" key="6">
    <source>
        <dbReference type="ARBA" id="ARBA00023268"/>
    </source>
</evidence>
<evidence type="ECO:0000256" key="3">
    <source>
        <dbReference type="ARBA" id="ARBA00022679"/>
    </source>
</evidence>
<dbReference type="FunFam" id="3.40.47.10:FF:000019">
    <property type="entry name" value="Polyketide synthase type I"/>
    <property type="match status" value="1"/>
</dbReference>
<feature type="region of interest" description="C-terminal hotdog fold" evidence="7">
    <location>
        <begin position="1173"/>
        <end position="1333"/>
    </location>
</feature>
<keyword evidence="5" id="KW-0560">Oxidoreductase</keyword>
<dbReference type="InterPro" id="IPR057326">
    <property type="entry name" value="KR_dom"/>
</dbReference>
<dbReference type="InterPro" id="IPR036736">
    <property type="entry name" value="ACP-like_sf"/>
</dbReference>
<protein>
    <submittedName>
        <fullName evidence="10">Polyketide synthase</fullName>
    </submittedName>
</protein>
<feature type="region of interest" description="N-terminal hotdog fold" evidence="7">
    <location>
        <begin position="1005"/>
        <end position="1142"/>
    </location>
</feature>
<proteinExistence type="evidence at transcript level"/>
<dbReference type="GO" id="GO:0004315">
    <property type="term" value="F:3-oxoacyl-[acyl-carrier-protein] synthase activity"/>
    <property type="evidence" value="ECO:0007669"/>
    <property type="project" value="InterPro"/>
</dbReference>
<evidence type="ECO:0000313" key="10">
    <source>
        <dbReference type="EMBL" id="APX44010.1"/>
    </source>
</evidence>
<dbReference type="GO" id="GO:0031177">
    <property type="term" value="F:phosphopantetheine binding"/>
    <property type="evidence" value="ECO:0007669"/>
    <property type="project" value="InterPro"/>
</dbReference>
<evidence type="ECO:0000256" key="4">
    <source>
        <dbReference type="ARBA" id="ARBA00022737"/>
    </source>
</evidence>
<dbReference type="InterPro" id="IPR011032">
    <property type="entry name" value="GroES-like_sf"/>
</dbReference>
<organism evidence="10">
    <name type="scientific">Pestalotiopsis microspora</name>
    <dbReference type="NCBI Taxonomy" id="85828"/>
    <lineage>
        <taxon>Eukaryota</taxon>
        <taxon>Fungi</taxon>
        <taxon>Dikarya</taxon>
        <taxon>Ascomycota</taxon>
        <taxon>Pezizomycotina</taxon>
        <taxon>Sordariomycetes</taxon>
        <taxon>Xylariomycetidae</taxon>
        <taxon>Amphisphaeriales</taxon>
        <taxon>Sporocadaceae</taxon>
        <taxon>Pestalotiopsis</taxon>
    </lineage>
</organism>
<dbReference type="CDD" id="cd05195">
    <property type="entry name" value="enoyl_red"/>
    <property type="match status" value="1"/>
</dbReference>
<dbReference type="Pfam" id="PF23114">
    <property type="entry name" value="NAD-bd_HRPKS_sdrA"/>
    <property type="match status" value="1"/>
</dbReference>
<dbReference type="Gene3D" id="3.40.50.720">
    <property type="entry name" value="NAD(P)-binding Rossmann-like Domain"/>
    <property type="match status" value="1"/>
</dbReference>
<evidence type="ECO:0000256" key="2">
    <source>
        <dbReference type="ARBA" id="ARBA00022553"/>
    </source>
</evidence>
<dbReference type="InterPro" id="IPR054514">
    <property type="entry name" value="RhiE-like_linker"/>
</dbReference>
<dbReference type="InterPro" id="IPR018201">
    <property type="entry name" value="Ketoacyl_synth_AS"/>
</dbReference>
<dbReference type="EMBL" id="KX190821">
    <property type="protein sequence ID" value="APX44010.1"/>
    <property type="molecule type" value="mRNA"/>
</dbReference>
<dbReference type="SUPFAM" id="SSF51735">
    <property type="entry name" value="NAD(P)-binding Rossmann-fold domains"/>
    <property type="match status" value="2"/>
</dbReference>
<feature type="domain" description="PKS/mFAS DH" evidence="9">
    <location>
        <begin position="1005"/>
        <end position="1333"/>
    </location>
</feature>
<dbReference type="SUPFAM" id="SSF47336">
    <property type="entry name" value="ACP-like"/>
    <property type="match status" value="1"/>
</dbReference>
<dbReference type="SMART" id="SM00827">
    <property type="entry name" value="PKS_AT"/>
    <property type="match status" value="1"/>
</dbReference>
<gene>
    <name evidence="10" type="primary">pks39</name>
</gene>
<dbReference type="Gene3D" id="3.40.366.10">
    <property type="entry name" value="Malonyl-Coenzyme A Acyl Carrier Protein, domain 2"/>
    <property type="match status" value="1"/>
</dbReference>
<keyword evidence="3" id="KW-0808">Transferase</keyword>
<dbReference type="Pfam" id="PF14765">
    <property type="entry name" value="PS-DH"/>
    <property type="match status" value="1"/>
</dbReference>
<keyword evidence="2" id="KW-0597">Phosphoprotein</keyword>
<dbReference type="PROSITE" id="PS52019">
    <property type="entry name" value="PKS_MFAS_DH"/>
    <property type="match status" value="1"/>
</dbReference>
<dbReference type="Pfam" id="PF16197">
    <property type="entry name" value="KAsynt_C_assoc"/>
    <property type="match status" value="1"/>
</dbReference>
<evidence type="ECO:0000256" key="7">
    <source>
        <dbReference type="PROSITE-ProRule" id="PRU01363"/>
    </source>
</evidence>
<dbReference type="InterPro" id="IPR056501">
    <property type="entry name" value="NAD-bd_HRPKS_sdrA"/>
</dbReference>
<dbReference type="PROSITE" id="PS52004">
    <property type="entry name" value="KS3_2"/>
    <property type="match status" value="1"/>
</dbReference>
<evidence type="ECO:0000256" key="5">
    <source>
        <dbReference type="ARBA" id="ARBA00023002"/>
    </source>
</evidence>
<dbReference type="InterPro" id="IPR016039">
    <property type="entry name" value="Thiolase-like"/>
</dbReference>
<dbReference type="Pfam" id="PF00109">
    <property type="entry name" value="ketoacyl-synt"/>
    <property type="match status" value="1"/>
</dbReference>
<dbReference type="SUPFAM" id="SSF53901">
    <property type="entry name" value="Thiolase-like"/>
    <property type="match status" value="1"/>
</dbReference>
<keyword evidence="6" id="KW-0511">Multifunctional enzyme</keyword>
<dbReference type="PROSITE" id="PS00606">
    <property type="entry name" value="KS3_1"/>
    <property type="match status" value="1"/>
</dbReference>
<dbReference type="SUPFAM" id="SSF52151">
    <property type="entry name" value="FabD/lysophospholipase-like"/>
    <property type="match status" value="1"/>
</dbReference>
<dbReference type="SMART" id="SM00829">
    <property type="entry name" value="PKS_ER"/>
    <property type="match status" value="1"/>
</dbReference>
<dbReference type="InterPro" id="IPR014043">
    <property type="entry name" value="Acyl_transferase_dom"/>
</dbReference>
<dbReference type="GO" id="GO:0004312">
    <property type="term" value="F:fatty acid synthase activity"/>
    <property type="evidence" value="ECO:0007669"/>
    <property type="project" value="TreeGrafter"/>
</dbReference>
<dbReference type="InterPro" id="IPR014031">
    <property type="entry name" value="Ketoacyl_synth_C"/>
</dbReference>
<dbReference type="SUPFAM" id="SSF50129">
    <property type="entry name" value="GroES-like"/>
    <property type="match status" value="1"/>
</dbReference>
<dbReference type="InterPro" id="IPR020807">
    <property type="entry name" value="PKS_DH"/>
</dbReference>
<dbReference type="InterPro" id="IPR020841">
    <property type="entry name" value="PKS_Beta-ketoAc_synthase_dom"/>
</dbReference>